<feature type="compositionally biased region" description="Low complexity" evidence="12">
    <location>
        <begin position="12"/>
        <end position="22"/>
    </location>
</feature>
<dbReference type="Pfam" id="PF13639">
    <property type="entry name" value="zf-RING_2"/>
    <property type="match status" value="1"/>
</dbReference>
<feature type="compositionally biased region" description="Pro residues" evidence="12">
    <location>
        <begin position="1"/>
        <end position="11"/>
    </location>
</feature>
<dbReference type="InterPro" id="IPR013083">
    <property type="entry name" value="Znf_RING/FYVE/PHD"/>
</dbReference>
<keyword evidence="8 13" id="KW-1133">Transmembrane helix</keyword>
<keyword evidence="16" id="KW-1185">Reference proteome</keyword>
<evidence type="ECO:0000313" key="16">
    <source>
        <dbReference type="Proteomes" id="UP000323506"/>
    </source>
</evidence>
<comment type="similarity">
    <text evidence="10">Belongs to the RING-type zinc finger family. ATL subfamily.</text>
</comment>
<evidence type="ECO:0000256" key="9">
    <source>
        <dbReference type="ARBA" id="ARBA00023136"/>
    </source>
</evidence>
<dbReference type="PANTHER" id="PTHR46539:SF9">
    <property type="entry name" value="RING-H2 FINGER PROTEIN ATL56"/>
    <property type="match status" value="1"/>
</dbReference>
<dbReference type="Proteomes" id="UP000323506">
    <property type="component" value="Chromosome D08"/>
</dbReference>
<dbReference type="InterPro" id="IPR001841">
    <property type="entry name" value="Znf_RING"/>
</dbReference>
<name>A0A5D2BT12_GOSDA</name>
<evidence type="ECO:0000256" key="11">
    <source>
        <dbReference type="PROSITE-ProRule" id="PRU00175"/>
    </source>
</evidence>
<dbReference type="EMBL" id="CM017708">
    <property type="protein sequence ID" value="TYG59335.1"/>
    <property type="molecule type" value="Genomic_DNA"/>
</dbReference>
<accession>A0A5D2BT12</accession>
<dbReference type="Gene3D" id="3.30.40.10">
    <property type="entry name" value="Zinc/RING finger domain, C3HC4 (zinc finger)"/>
    <property type="match status" value="1"/>
</dbReference>
<dbReference type="SUPFAM" id="SSF57850">
    <property type="entry name" value="RING/U-box"/>
    <property type="match status" value="1"/>
</dbReference>
<organism evidence="15 16">
    <name type="scientific">Gossypium darwinii</name>
    <name type="common">Darwin's cotton</name>
    <name type="synonym">Gossypium barbadense var. darwinii</name>
    <dbReference type="NCBI Taxonomy" id="34276"/>
    <lineage>
        <taxon>Eukaryota</taxon>
        <taxon>Viridiplantae</taxon>
        <taxon>Streptophyta</taxon>
        <taxon>Embryophyta</taxon>
        <taxon>Tracheophyta</taxon>
        <taxon>Spermatophyta</taxon>
        <taxon>Magnoliopsida</taxon>
        <taxon>eudicotyledons</taxon>
        <taxon>Gunneridae</taxon>
        <taxon>Pentapetalae</taxon>
        <taxon>rosids</taxon>
        <taxon>malvids</taxon>
        <taxon>Malvales</taxon>
        <taxon>Malvaceae</taxon>
        <taxon>Malvoideae</taxon>
        <taxon>Gossypium</taxon>
    </lineage>
</organism>
<evidence type="ECO:0000256" key="13">
    <source>
        <dbReference type="SAM" id="Phobius"/>
    </source>
</evidence>
<evidence type="ECO:0000256" key="2">
    <source>
        <dbReference type="ARBA" id="ARBA00004370"/>
    </source>
</evidence>
<feature type="region of interest" description="Disordered" evidence="12">
    <location>
        <begin position="1"/>
        <end position="23"/>
    </location>
</feature>
<evidence type="ECO:0000256" key="6">
    <source>
        <dbReference type="ARBA" id="ARBA00022771"/>
    </source>
</evidence>
<feature type="domain" description="RING-type" evidence="14">
    <location>
        <begin position="107"/>
        <end position="149"/>
    </location>
</feature>
<evidence type="ECO:0000256" key="1">
    <source>
        <dbReference type="ARBA" id="ARBA00000900"/>
    </source>
</evidence>
<evidence type="ECO:0000256" key="7">
    <source>
        <dbReference type="ARBA" id="ARBA00022833"/>
    </source>
</evidence>
<evidence type="ECO:0000256" key="4">
    <source>
        <dbReference type="ARBA" id="ARBA00022692"/>
    </source>
</evidence>
<dbReference type="EC" id="2.3.2.27" evidence="3"/>
<evidence type="ECO:0000256" key="5">
    <source>
        <dbReference type="ARBA" id="ARBA00022723"/>
    </source>
</evidence>
<comment type="subcellular location">
    <subcellularLocation>
        <location evidence="2">Membrane</location>
    </subcellularLocation>
</comment>
<evidence type="ECO:0000256" key="12">
    <source>
        <dbReference type="SAM" id="MobiDB-lite"/>
    </source>
</evidence>
<keyword evidence="5" id="KW-0479">Metal-binding</keyword>
<dbReference type="PROSITE" id="PS50089">
    <property type="entry name" value="ZF_RING_2"/>
    <property type="match status" value="1"/>
</dbReference>
<feature type="transmembrane region" description="Helical" evidence="13">
    <location>
        <begin position="31"/>
        <end position="62"/>
    </location>
</feature>
<sequence>MPPPPPLPPQSSPTGGSTSTPSKSKEKFLSLILKAIIMMLLISFFFLILPLASFLLLLPLLLRHRRHRHRRHHLHPSSGFSSKQLKKLPQFRFSHETESVGSDSDSCVICLDGFRQGQWCRSLVGCGHLFHRKCLDGWLIKVAACPICKRGFDLKMKIIAIPVLVVRGEQSFRACLICKFIANLVPLFCIIKLYSSLFLNNRYEEFLQF</sequence>
<reference evidence="15 16" key="1">
    <citation type="submission" date="2019-06" db="EMBL/GenBank/DDBJ databases">
        <title>WGS assembly of Gossypium darwinii.</title>
        <authorList>
            <person name="Chen Z.J."/>
            <person name="Sreedasyam A."/>
            <person name="Ando A."/>
            <person name="Song Q."/>
            <person name="De L."/>
            <person name="Hulse-Kemp A."/>
            <person name="Ding M."/>
            <person name="Ye W."/>
            <person name="Kirkbride R."/>
            <person name="Jenkins J."/>
            <person name="Plott C."/>
            <person name="Lovell J."/>
            <person name="Lin Y.-M."/>
            <person name="Vaughn R."/>
            <person name="Liu B."/>
            <person name="Li W."/>
            <person name="Simpson S."/>
            <person name="Scheffler B."/>
            <person name="Saski C."/>
            <person name="Grover C."/>
            <person name="Hu G."/>
            <person name="Conover J."/>
            <person name="Carlson J."/>
            <person name="Shu S."/>
            <person name="Boston L."/>
            <person name="Williams M."/>
            <person name="Peterson D."/>
            <person name="Mcgee K."/>
            <person name="Jones D."/>
            <person name="Wendel J."/>
            <person name="Stelly D."/>
            <person name="Grimwood J."/>
            <person name="Schmutz J."/>
        </authorList>
    </citation>
    <scope>NUCLEOTIDE SEQUENCE [LARGE SCALE GENOMIC DNA]</scope>
    <source>
        <strain evidence="15">1808015.09</strain>
    </source>
</reference>
<evidence type="ECO:0000259" key="14">
    <source>
        <dbReference type="PROSITE" id="PS50089"/>
    </source>
</evidence>
<keyword evidence="9 13" id="KW-0472">Membrane</keyword>
<evidence type="ECO:0000313" key="15">
    <source>
        <dbReference type="EMBL" id="TYG59335.1"/>
    </source>
</evidence>
<comment type="catalytic activity">
    <reaction evidence="1">
        <text>S-ubiquitinyl-[E2 ubiquitin-conjugating enzyme]-L-cysteine + [acceptor protein]-L-lysine = [E2 ubiquitin-conjugating enzyme]-L-cysteine + N(6)-ubiquitinyl-[acceptor protein]-L-lysine.</text>
        <dbReference type="EC" id="2.3.2.27"/>
    </reaction>
</comment>
<keyword evidence="4 13" id="KW-0812">Transmembrane</keyword>
<evidence type="ECO:0000256" key="10">
    <source>
        <dbReference type="ARBA" id="ARBA00024209"/>
    </source>
</evidence>
<dbReference type="AlphaFoldDB" id="A0A5D2BT12"/>
<evidence type="ECO:0000256" key="8">
    <source>
        <dbReference type="ARBA" id="ARBA00022989"/>
    </source>
</evidence>
<protein>
    <recommendedName>
        <fullName evidence="3">RING-type E3 ubiquitin transferase</fullName>
        <ecNumber evidence="3">2.3.2.27</ecNumber>
    </recommendedName>
</protein>
<evidence type="ECO:0000256" key="3">
    <source>
        <dbReference type="ARBA" id="ARBA00012483"/>
    </source>
</evidence>
<dbReference type="GO" id="GO:0061630">
    <property type="term" value="F:ubiquitin protein ligase activity"/>
    <property type="evidence" value="ECO:0007669"/>
    <property type="project" value="UniProtKB-EC"/>
</dbReference>
<keyword evidence="7" id="KW-0862">Zinc</keyword>
<gene>
    <name evidence="15" type="ORF">ES288_D08G294000v1</name>
</gene>
<dbReference type="GO" id="GO:0016020">
    <property type="term" value="C:membrane"/>
    <property type="evidence" value="ECO:0007669"/>
    <property type="project" value="UniProtKB-SubCell"/>
</dbReference>
<proteinExistence type="inferred from homology"/>
<dbReference type="PANTHER" id="PTHR46539">
    <property type="entry name" value="E3 UBIQUITIN-PROTEIN LIGASE ATL42"/>
    <property type="match status" value="1"/>
</dbReference>
<dbReference type="GO" id="GO:0008270">
    <property type="term" value="F:zinc ion binding"/>
    <property type="evidence" value="ECO:0007669"/>
    <property type="project" value="UniProtKB-KW"/>
</dbReference>
<feature type="transmembrane region" description="Helical" evidence="13">
    <location>
        <begin position="180"/>
        <end position="199"/>
    </location>
</feature>
<keyword evidence="6 11" id="KW-0863">Zinc-finger</keyword>
<dbReference type="SMART" id="SM00184">
    <property type="entry name" value="RING"/>
    <property type="match status" value="1"/>
</dbReference>